<keyword evidence="7 9" id="KW-0472">Membrane</keyword>
<dbReference type="Gene3D" id="3.10.20.310">
    <property type="entry name" value="membrane protein fhac"/>
    <property type="match status" value="1"/>
</dbReference>
<dbReference type="PANTHER" id="PTHR35851:SF1">
    <property type="entry name" value="CELL DIVISION PROTEIN FTSQ"/>
    <property type="match status" value="1"/>
</dbReference>
<dbReference type="InterPro" id="IPR005548">
    <property type="entry name" value="Cell_div_FtsQ/DivIB_C"/>
</dbReference>
<keyword evidence="4 9" id="KW-0132">Cell division</keyword>
<dbReference type="RefSeq" id="WP_175528127.1">
    <property type="nucleotide sequence ID" value="NZ_FOVR01000010.1"/>
</dbReference>
<feature type="region of interest" description="Disordered" evidence="10">
    <location>
        <begin position="1"/>
        <end position="22"/>
    </location>
</feature>
<dbReference type="InterPro" id="IPR045335">
    <property type="entry name" value="FtsQ_C_sf"/>
</dbReference>
<dbReference type="PANTHER" id="PTHR35851">
    <property type="entry name" value="CELL DIVISION PROTEIN FTSQ"/>
    <property type="match status" value="1"/>
</dbReference>
<evidence type="ECO:0000256" key="10">
    <source>
        <dbReference type="SAM" id="MobiDB-lite"/>
    </source>
</evidence>
<gene>
    <name evidence="9" type="primary">ftsQ</name>
    <name evidence="12" type="ORF">SAMN04488056_11052</name>
</gene>
<dbReference type="InterPro" id="IPR013685">
    <property type="entry name" value="POTRA_FtsQ_type"/>
</dbReference>
<organism evidence="12 13">
    <name type="scientific">Cohaesibacter marisflavi</name>
    <dbReference type="NCBI Taxonomy" id="655353"/>
    <lineage>
        <taxon>Bacteria</taxon>
        <taxon>Pseudomonadati</taxon>
        <taxon>Pseudomonadota</taxon>
        <taxon>Alphaproteobacteria</taxon>
        <taxon>Hyphomicrobiales</taxon>
        <taxon>Cohaesibacteraceae</taxon>
    </lineage>
</organism>
<dbReference type="InterPro" id="IPR034746">
    <property type="entry name" value="POTRA"/>
</dbReference>
<dbReference type="STRING" id="655353.SAMN04488056_11052"/>
<evidence type="ECO:0000259" key="11">
    <source>
        <dbReference type="PROSITE" id="PS51779"/>
    </source>
</evidence>
<protein>
    <recommendedName>
        <fullName evidence="9">Cell division protein FtsQ</fullName>
    </recommendedName>
</protein>
<dbReference type="Pfam" id="PF03799">
    <property type="entry name" value="FtsQ_DivIB_C"/>
    <property type="match status" value="1"/>
</dbReference>
<evidence type="ECO:0000256" key="1">
    <source>
        <dbReference type="ARBA" id="ARBA00004370"/>
    </source>
</evidence>
<dbReference type="Proteomes" id="UP000199236">
    <property type="component" value="Unassembled WGS sequence"/>
</dbReference>
<feature type="domain" description="POTRA" evidence="11">
    <location>
        <begin position="91"/>
        <end position="159"/>
    </location>
</feature>
<evidence type="ECO:0000256" key="6">
    <source>
        <dbReference type="ARBA" id="ARBA00022989"/>
    </source>
</evidence>
<keyword evidence="2 9" id="KW-1003">Cell membrane</keyword>
<keyword evidence="5 9" id="KW-0812">Transmembrane</keyword>
<proteinExistence type="inferred from homology"/>
<evidence type="ECO:0000256" key="9">
    <source>
        <dbReference type="HAMAP-Rule" id="MF_00911"/>
    </source>
</evidence>
<accession>A0A1I5IXK0</accession>
<feature type="transmembrane region" description="Helical" evidence="9">
    <location>
        <begin position="50"/>
        <end position="72"/>
    </location>
</feature>
<comment type="similarity">
    <text evidence="9">Belongs to the FtsQ/DivIB family. FtsQ subfamily.</text>
</comment>
<evidence type="ECO:0000256" key="7">
    <source>
        <dbReference type="ARBA" id="ARBA00023136"/>
    </source>
</evidence>
<evidence type="ECO:0000256" key="8">
    <source>
        <dbReference type="ARBA" id="ARBA00023306"/>
    </source>
</evidence>
<dbReference type="GO" id="GO:0005886">
    <property type="term" value="C:plasma membrane"/>
    <property type="evidence" value="ECO:0007669"/>
    <property type="project" value="UniProtKB-SubCell"/>
</dbReference>
<keyword evidence="8 9" id="KW-0131">Cell cycle</keyword>
<name>A0A1I5IXK0_9HYPH</name>
<evidence type="ECO:0000313" key="12">
    <source>
        <dbReference type="EMBL" id="SFO65285.1"/>
    </source>
</evidence>
<reference evidence="12 13" key="1">
    <citation type="submission" date="2016-10" db="EMBL/GenBank/DDBJ databases">
        <authorList>
            <person name="de Groot N.N."/>
        </authorList>
    </citation>
    <scope>NUCLEOTIDE SEQUENCE [LARGE SCALE GENOMIC DNA]</scope>
    <source>
        <strain evidence="12 13">CGMCC 1.9157</strain>
    </source>
</reference>
<evidence type="ECO:0000256" key="3">
    <source>
        <dbReference type="ARBA" id="ARBA00022519"/>
    </source>
</evidence>
<keyword evidence="3 9" id="KW-0997">Cell inner membrane</keyword>
<evidence type="ECO:0000256" key="5">
    <source>
        <dbReference type="ARBA" id="ARBA00022692"/>
    </source>
</evidence>
<evidence type="ECO:0000256" key="4">
    <source>
        <dbReference type="ARBA" id="ARBA00022618"/>
    </source>
</evidence>
<dbReference type="Pfam" id="PF08478">
    <property type="entry name" value="POTRA_1"/>
    <property type="match status" value="1"/>
</dbReference>
<dbReference type="HAMAP" id="MF_00911">
    <property type="entry name" value="FtsQ_subfam"/>
    <property type="match status" value="1"/>
</dbReference>
<sequence length="310" mass="34547">MRPIKGKAKDSKKAGAGKRSKKAALDPRAYAYEQRRLPLYRRIIPLAEAWIPRGFGWGLSVGFLGITILYGASIGGENQTTLEKASSVFGLKVEAVLISGQKEVSETDILRVLGINEDSSLLTFNAYDARKKLESMSWIEEATVQKLYPNKLQVVIREQKPFALWQRGEFVSVISYDGSVLTDHITPEFAKLPLVVGHGAQRQAASMFELLAQFPSIARKTRAVVYVSERRWDLYFKNGVQAKLPEVGVVDALDKLLAFDEKGALSRKDITTVDMRLADRTFVRMSKDAAAKRRATLRTLGADIPQEVET</sequence>
<dbReference type="AlphaFoldDB" id="A0A1I5IXK0"/>
<dbReference type="Gene3D" id="3.40.50.11690">
    <property type="entry name" value="Cell division protein FtsQ/DivIB"/>
    <property type="match status" value="1"/>
</dbReference>
<dbReference type="PROSITE" id="PS51779">
    <property type="entry name" value="POTRA"/>
    <property type="match status" value="1"/>
</dbReference>
<dbReference type="GO" id="GO:0090529">
    <property type="term" value="P:cell septum assembly"/>
    <property type="evidence" value="ECO:0007669"/>
    <property type="project" value="InterPro"/>
</dbReference>
<comment type="function">
    <text evidence="9">Essential cell division protein.</text>
</comment>
<comment type="subcellular location">
    <subcellularLocation>
        <location evidence="9">Cell inner membrane</location>
        <topology evidence="9">Single-pass type II membrane protein</topology>
    </subcellularLocation>
    <subcellularLocation>
        <location evidence="1">Membrane</location>
    </subcellularLocation>
    <text evidence="9">Localizes to the division septum.</text>
</comment>
<dbReference type="InterPro" id="IPR026579">
    <property type="entry name" value="FtsQ"/>
</dbReference>
<keyword evidence="13" id="KW-1185">Reference proteome</keyword>
<evidence type="ECO:0000313" key="13">
    <source>
        <dbReference type="Proteomes" id="UP000199236"/>
    </source>
</evidence>
<dbReference type="EMBL" id="FOVR01000010">
    <property type="protein sequence ID" value="SFO65285.1"/>
    <property type="molecule type" value="Genomic_DNA"/>
</dbReference>
<dbReference type="GO" id="GO:0043093">
    <property type="term" value="P:FtsZ-dependent cytokinesis"/>
    <property type="evidence" value="ECO:0007669"/>
    <property type="project" value="UniProtKB-UniRule"/>
</dbReference>
<keyword evidence="6 9" id="KW-1133">Transmembrane helix</keyword>
<dbReference type="GO" id="GO:0032153">
    <property type="term" value="C:cell division site"/>
    <property type="evidence" value="ECO:0007669"/>
    <property type="project" value="UniProtKB-UniRule"/>
</dbReference>
<evidence type="ECO:0000256" key="2">
    <source>
        <dbReference type="ARBA" id="ARBA00022475"/>
    </source>
</evidence>